<dbReference type="Proteomes" id="UP000694892">
    <property type="component" value="Chromosome 4S"/>
</dbReference>
<sequence>MLYTCRQNQTYKLCYSNVVSKLPMACNNVRQSARLKSLNIMRYKLKSFLVCAWHLRLIAAFNVNVVAKVHRKASSYPPADGHTRIDVMAAPCSSVCSADNQASHGLCQCSSAHCGASSLIAVSCSIGACRQNNTGQAGLLGSPLLVTYTHLLALFLRGTSRQNM</sequence>
<protein>
    <submittedName>
        <fullName evidence="1">Uncharacterized protein</fullName>
    </submittedName>
</protein>
<evidence type="ECO:0000313" key="2">
    <source>
        <dbReference type="Proteomes" id="UP000694892"/>
    </source>
</evidence>
<proteinExistence type="predicted"/>
<gene>
    <name evidence="1" type="ORF">XELAEV_18024716mg</name>
</gene>
<evidence type="ECO:0000313" key="1">
    <source>
        <dbReference type="EMBL" id="OCT82203.1"/>
    </source>
</evidence>
<dbReference type="AlphaFoldDB" id="A0A974HLL8"/>
<name>A0A974HLL8_XENLA</name>
<accession>A0A974HLL8</accession>
<reference evidence="2" key="1">
    <citation type="journal article" date="2016" name="Nature">
        <title>Genome evolution in the allotetraploid frog Xenopus laevis.</title>
        <authorList>
            <person name="Session A.M."/>
            <person name="Uno Y."/>
            <person name="Kwon T."/>
            <person name="Chapman J.A."/>
            <person name="Toyoda A."/>
            <person name="Takahashi S."/>
            <person name="Fukui A."/>
            <person name="Hikosaka A."/>
            <person name="Suzuki A."/>
            <person name="Kondo M."/>
            <person name="van Heeringen S.J."/>
            <person name="Quigley I."/>
            <person name="Heinz S."/>
            <person name="Ogino H."/>
            <person name="Ochi H."/>
            <person name="Hellsten U."/>
            <person name="Lyons J.B."/>
            <person name="Simakov O."/>
            <person name="Putnam N."/>
            <person name="Stites J."/>
            <person name="Kuroki Y."/>
            <person name="Tanaka T."/>
            <person name="Michiue T."/>
            <person name="Watanabe M."/>
            <person name="Bogdanovic O."/>
            <person name="Lister R."/>
            <person name="Georgiou G."/>
            <person name="Paranjpe S.S."/>
            <person name="van Kruijsbergen I."/>
            <person name="Shu S."/>
            <person name="Carlson J."/>
            <person name="Kinoshita T."/>
            <person name="Ohta Y."/>
            <person name="Mawaribuchi S."/>
            <person name="Jenkins J."/>
            <person name="Grimwood J."/>
            <person name="Schmutz J."/>
            <person name="Mitros T."/>
            <person name="Mozaffari S.V."/>
            <person name="Suzuki Y."/>
            <person name="Haramoto Y."/>
            <person name="Yamamoto T.S."/>
            <person name="Takagi C."/>
            <person name="Heald R."/>
            <person name="Miller K."/>
            <person name="Haudenschild C."/>
            <person name="Kitzman J."/>
            <person name="Nakayama T."/>
            <person name="Izutsu Y."/>
            <person name="Robert J."/>
            <person name="Fortriede J."/>
            <person name="Burns K."/>
            <person name="Lotay V."/>
            <person name="Karimi K."/>
            <person name="Yasuoka Y."/>
            <person name="Dichmann D.S."/>
            <person name="Flajnik M.F."/>
            <person name="Houston D.W."/>
            <person name="Shendure J."/>
            <person name="DuPasquier L."/>
            <person name="Vize P.D."/>
            <person name="Zorn A.M."/>
            <person name="Ito M."/>
            <person name="Marcotte E.M."/>
            <person name="Wallingford J.B."/>
            <person name="Ito Y."/>
            <person name="Asashima M."/>
            <person name="Ueno N."/>
            <person name="Matsuda Y."/>
            <person name="Veenstra G.J."/>
            <person name="Fujiyama A."/>
            <person name="Harland R.M."/>
            <person name="Taira M."/>
            <person name="Rokhsar D.S."/>
        </authorList>
    </citation>
    <scope>NUCLEOTIDE SEQUENCE [LARGE SCALE GENOMIC DNA]</scope>
    <source>
        <strain evidence="2">J</strain>
    </source>
</reference>
<dbReference type="EMBL" id="CM004473">
    <property type="protein sequence ID" value="OCT82203.1"/>
    <property type="molecule type" value="Genomic_DNA"/>
</dbReference>
<organism evidence="1 2">
    <name type="scientific">Xenopus laevis</name>
    <name type="common">African clawed frog</name>
    <dbReference type="NCBI Taxonomy" id="8355"/>
    <lineage>
        <taxon>Eukaryota</taxon>
        <taxon>Metazoa</taxon>
        <taxon>Chordata</taxon>
        <taxon>Craniata</taxon>
        <taxon>Vertebrata</taxon>
        <taxon>Euteleostomi</taxon>
        <taxon>Amphibia</taxon>
        <taxon>Batrachia</taxon>
        <taxon>Anura</taxon>
        <taxon>Pipoidea</taxon>
        <taxon>Pipidae</taxon>
        <taxon>Xenopodinae</taxon>
        <taxon>Xenopus</taxon>
        <taxon>Xenopus</taxon>
    </lineage>
</organism>